<dbReference type="EMBL" id="KV424033">
    <property type="protein sequence ID" value="KZT53596.1"/>
    <property type="molecule type" value="Genomic_DNA"/>
</dbReference>
<name>A0A165DV01_9BASI</name>
<dbReference type="Proteomes" id="UP000076842">
    <property type="component" value="Unassembled WGS sequence"/>
</dbReference>
<gene>
    <name evidence="1" type="ORF">CALCODRAFT_47710</name>
</gene>
<dbReference type="InParanoid" id="A0A165DV01"/>
<sequence>MGERGCCVCWQGWVDSRSSACRDGRGEVGIRAAQGQGGQQHPARGTLRSGAITRAHRPLLLLGWSAIDLGDSEDGHGLYASCTTGYDMLRYARYMRII</sequence>
<proteinExistence type="predicted"/>
<dbReference type="AlphaFoldDB" id="A0A165DV01"/>
<organism evidence="1 2">
    <name type="scientific">Calocera cornea HHB12733</name>
    <dbReference type="NCBI Taxonomy" id="1353952"/>
    <lineage>
        <taxon>Eukaryota</taxon>
        <taxon>Fungi</taxon>
        <taxon>Dikarya</taxon>
        <taxon>Basidiomycota</taxon>
        <taxon>Agaricomycotina</taxon>
        <taxon>Dacrymycetes</taxon>
        <taxon>Dacrymycetales</taxon>
        <taxon>Dacrymycetaceae</taxon>
        <taxon>Calocera</taxon>
    </lineage>
</organism>
<reference evidence="1 2" key="1">
    <citation type="journal article" date="2016" name="Mol. Biol. Evol.">
        <title>Comparative Genomics of Early-Diverging Mushroom-Forming Fungi Provides Insights into the Origins of Lignocellulose Decay Capabilities.</title>
        <authorList>
            <person name="Nagy L.G."/>
            <person name="Riley R."/>
            <person name="Tritt A."/>
            <person name="Adam C."/>
            <person name="Daum C."/>
            <person name="Floudas D."/>
            <person name="Sun H."/>
            <person name="Yadav J.S."/>
            <person name="Pangilinan J."/>
            <person name="Larsson K.H."/>
            <person name="Matsuura K."/>
            <person name="Barry K."/>
            <person name="Labutti K."/>
            <person name="Kuo R."/>
            <person name="Ohm R.A."/>
            <person name="Bhattacharya S.S."/>
            <person name="Shirouzu T."/>
            <person name="Yoshinaga Y."/>
            <person name="Martin F.M."/>
            <person name="Grigoriev I.V."/>
            <person name="Hibbett D.S."/>
        </authorList>
    </citation>
    <scope>NUCLEOTIDE SEQUENCE [LARGE SCALE GENOMIC DNA]</scope>
    <source>
        <strain evidence="1 2">HHB12733</strain>
    </source>
</reference>
<protein>
    <submittedName>
        <fullName evidence="1">Uncharacterized protein</fullName>
    </submittedName>
</protein>
<accession>A0A165DV01</accession>
<keyword evidence="2" id="KW-1185">Reference proteome</keyword>
<evidence type="ECO:0000313" key="1">
    <source>
        <dbReference type="EMBL" id="KZT53596.1"/>
    </source>
</evidence>
<evidence type="ECO:0000313" key="2">
    <source>
        <dbReference type="Proteomes" id="UP000076842"/>
    </source>
</evidence>